<proteinExistence type="predicted"/>
<dbReference type="Pfam" id="PF00005">
    <property type="entry name" value="ABC_tran"/>
    <property type="match status" value="1"/>
</dbReference>
<evidence type="ECO:0000313" key="4">
    <source>
        <dbReference type="Proteomes" id="UP000076717"/>
    </source>
</evidence>
<dbReference type="InterPro" id="IPR027417">
    <property type="entry name" value="P-loop_NTPase"/>
</dbReference>
<gene>
    <name evidence="3" type="primary">yxlF_1</name>
    <name evidence="3" type="ORF">ACH61_00465</name>
</gene>
<dbReference type="SUPFAM" id="SSF52540">
    <property type="entry name" value="P-loop containing nucleoside triphosphate hydrolases"/>
    <property type="match status" value="1"/>
</dbReference>
<dbReference type="InterPro" id="IPR051309">
    <property type="entry name" value="ABCF_ATPase"/>
</dbReference>
<feature type="compositionally biased region" description="Low complexity" evidence="1">
    <location>
        <begin position="104"/>
        <end position="115"/>
    </location>
</feature>
<reference evidence="3 4" key="1">
    <citation type="submission" date="2015-08" db="EMBL/GenBank/DDBJ databases">
        <title>Draft Genome Sequence of Rathayibacter sp. Strain VKM Ac-2596 Isolated from Leaf Gall Induced by Plant-Parasitic Nematodes.</title>
        <authorList>
            <person name="Vasilenko O.V."/>
            <person name="Starodumova I.P."/>
            <person name="Tarlachkov S.V."/>
            <person name="Dorofeeva L.V."/>
            <person name="Evtushenko L.I."/>
        </authorList>
    </citation>
    <scope>NUCLEOTIDE SEQUENCE [LARGE SCALE GENOMIC DNA]</scope>
    <source>
        <strain evidence="3 4">VKM Ac-2596</strain>
    </source>
</reference>
<dbReference type="EMBL" id="LIIN01000008">
    <property type="protein sequence ID" value="KZX22398.1"/>
    <property type="molecule type" value="Genomic_DNA"/>
</dbReference>
<evidence type="ECO:0000313" key="3">
    <source>
        <dbReference type="EMBL" id="KZX22398.1"/>
    </source>
</evidence>
<keyword evidence="3" id="KW-0547">Nucleotide-binding</keyword>
<feature type="region of interest" description="Disordered" evidence="1">
    <location>
        <begin position="89"/>
        <end position="115"/>
    </location>
</feature>
<comment type="caution">
    <text evidence="3">The sequence shown here is derived from an EMBL/GenBank/DDBJ whole genome shotgun (WGS) entry which is preliminary data.</text>
</comment>
<dbReference type="Proteomes" id="UP000076717">
    <property type="component" value="Unassembled WGS sequence"/>
</dbReference>
<accession>A0A162GTI7</accession>
<dbReference type="PANTHER" id="PTHR42855:SF2">
    <property type="entry name" value="DRUG RESISTANCE ABC TRANSPORTER,ATP-BINDING PROTEIN"/>
    <property type="match status" value="1"/>
</dbReference>
<dbReference type="PATRIC" id="fig|1671680.3.peg.494"/>
<dbReference type="PANTHER" id="PTHR42855">
    <property type="entry name" value="ABC TRANSPORTER ATP-BINDING SUBUNIT"/>
    <property type="match status" value="1"/>
</dbReference>
<evidence type="ECO:0000256" key="1">
    <source>
        <dbReference type="SAM" id="MobiDB-lite"/>
    </source>
</evidence>
<keyword evidence="3" id="KW-0067">ATP-binding</keyword>
<name>A0A162GTI7_9MICO</name>
<feature type="domain" description="ABC transporter" evidence="2">
    <location>
        <begin position="18"/>
        <end position="72"/>
    </location>
</feature>
<dbReference type="GO" id="GO:0016887">
    <property type="term" value="F:ATP hydrolysis activity"/>
    <property type="evidence" value="ECO:0007669"/>
    <property type="project" value="InterPro"/>
</dbReference>
<evidence type="ECO:0000259" key="2">
    <source>
        <dbReference type="Pfam" id="PF00005"/>
    </source>
</evidence>
<dbReference type="GO" id="GO:0005524">
    <property type="term" value="F:ATP binding"/>
    <property type="evidence" value="ECO:0007669"/>
    <property type="project" value="UniProtKB-KW"/>
</dbReference>
<keyword evidence="3" id="KW-0378">Hydrolase</keyword>
<keyword evidence="4" id="KW-1185">Reference proteome</keyword>
<protein>
    <submittedName>
        <fullName evidence="3">Putative ABC transporter ATP-binding protein YxlF</fullName>
        <ecNumber evidence="3">3.6.3.-</ecNumber>
    </submittedName>
</protein>
<dbReference type="AlphaFoldDB" id="A0A162GTI7"/>
<organism evidence="3 4">
    <name type="scientific">Rathayibacter tanaceti</name>
    <dbReference type="NCBI Taxonomy" id="1671680"/>
    <lineage>
        <taxon>Bacteria</taxon>
        <taxon>Bacillati</taxon>
        <taxon>Actinomycetota</taxon>
        <taxon>Actinomycetes</taxon>
        <taxon>Micrococcales</taxon>
        <taxon>Microbacteriaceae</taxon>
        <taxon>Rathayibacter</taxon>
    </lineage>
</organism>
<dbReference type="EC" id="3.6.3.-" evidence="3"/>
<dbReference type="InterPro" id="IPR003439">
    <property type="entry name" value="ABC_transporter-like_ATP-bd"/>
</dbReference>
<dbReference type="Gene3D" id="3.40.50.300">
    <property type="entry name" value="P-loop containing nucleotide triphosphate hydrolases"/>
    <property type="match status" value="1"/>
</dbReference>
<sequence length="115" mass="12138">MLSVHDLELRVGARLLMENVSFRVGDGDKVGLVGRNGAGKTTLTKVLAGDLIAAKGTVDRGGEIGYLPQDPRSGDPDELARTRILAPAGWGSSSSACRRRRSPCRAATRPSARPV</sequence>